<evidence type="ECO:0000313" key="2">
    <source>
        <dbReference type="Proteomes" id="UP000308600"/>
    </source>
</evidence>
<name>A0ACD3AGK9_9AGAR</name>
<protein>
    <submittedName>
        <fullName evidence="1">Uncharacterized protein</fullName>
    </submittedName>
</protein>
<dbReference type="EMBL" id="ML208451">
    <property type="protein sequence ID" value="TFK65028.1"/>
    <property type="molecule type" value="Genomic_DNA"/>
</dbReference>
<proteinExistence type="predicted"/>
<accession>A0ACD3AGK9</accession>
<evidence type="ECO:0000313" key="1">
    <source>
        <dbReference type="EMBL" id="TFK65028.1"/>
    </source>
</evidence>
<keyword evidence="2" id="KW-1185">Reference proteome</keyword>
<reference evidence="1 2" key="1">
    <citation type="journal article" date="2019" name="Nat. Ecol. Evol.">
        <title>Megaphylogeny resolves global patterns of mushroom evolution.</title>
        <authorList>
            <person name="Varga T."/>
            <person name="Krizsan K."/>
            <person name="Foldi C."/>
            <person name="Dima B."/>
            <person name="Sanchez-Garcia M."/>
            <person name="Sanchez-Ramirez S."/>
            <person name="Szollosi G.J."/>
            <person name="Szarkandi J.G."/>
            <person name="Papp V."/>
            <person name="Albert L."/>
            <person name="Andreopoulos W."/>
            <person name="Angelini C."/>
            <person name="Antonin V."/>
            <person name="Barry K.W."/>
            <person name="Bougher N.L."/>
            <person name="Buchanan P."/>
            <person name="Buyck B."/>
            <person name="Bense V."/>
            <person name="Catcheside P."/>
            <person name="Chovatia M."/>
            <person name="Cooper J."/>
            <person name="Damon W."/>
            <person name="Desjardin D."/>
            <person name="Finy P."/>
            <person name="Geml J."/>
            <person name="Haridas S."/>
            <person name="Hughes K."/>
            <person name="Justo A."/>
            <person name="Karasinski D."/>
            <person name="Kautmanova I."/>
            <person name="Kiss B."/>
            <person name="Kocsube S."/>
            <person name="Kotiranta H."/>
            <person name="LaButti K.M."/>
            <person name="Lechner B.E."/>
            <person name="Liimatainen K."/>
            <person name="Lipzen A."/>
            <person name="Lukacs Z."/>
            <person name="Mihaltcheva S."/>
            <person name="Morgado L.N."/>
            <person name="Niskanen T."/>
            <person name="Noordeloos M.E."/>
            <person name="Ohm R.A."/>
            <person name="Ortiz-Santana B."/>
            <person name="Ovrebo C."/>
            <person name="Racz N."/>
            <person name="Riley R."/>
            <person name="Savchenko A."/>
            <person name="Shiryaev A."/>
            <person name="Soop K."/>
            <person name="Spirin V."/>
            <person name="Szebenyi C."/>
            <person name="Tomsovsky M."/>
            <person name="Tulloss R.E."/>
            <person name="Uehling J."/>
            <person name="Grigoriev I.V."/>
            <person name="Vagvolgyi C."/>
            <person name="Papp T."/>
            <person name="Martin F.M."/>
            <person name="Miettinen O."/>
            <person name="Hibbett D.S."/>
            <person name="Nagy L.G."/>
        </authorList>
    </citation>
    <scope>NUCLEOTIDE SEQUENCE [LARGE SCALE GENOMIC DNA]</scope>
    <source>
        <strain evidence="1 2">NL-1719</strain>
    </source>
</reference>
<gene>
    <name evidence="1" type="ORF">BDN72DRAFT_901056</name>
</gene>
<dbReference type="Proteomes" id="UP000308600">
    <property type="component" value="Unassembled WGS sequence"/>
</dbReference>
<sequence>MKVTQSQRPLSQHSRELSRSATLLRPPQHLVVTREQRRIGTHLLLATSALILISAGAATVILMWLTVLRGIPATPGEAAIISALKTGAFLTTEGTKMNDDGTVNGKLVALTMTTVTSQLVAISSPFLVAMMAYCVAGAWLDEQQHPNDGGTNLPTPLQYGLLVKLSSTAGIMALYDTGKYFLSRGKKKREALPSLLTVAFVSVILIYGLTHVITITDLWLHLTSATILHNSTVPFSPISLDVDPNGNDFRFGVAFNDSLCNTEGPGIPTTVCLTEFRGWAASFPYVATAGMLISSNTSSTSSLDAISGISSQHPLSVITLSDEQDLAVLVPSSVNPSIMWSAPTFGIRSTCSSITQSCTIAQPSPNNPSTMLISFNCTDAGYPYVPYDRDSWKTHNLGSANTTGRVGAMLDGTVVQGALSPYYSNGGALPENPQSIQIEMDWPTSISIPFTESSDVTYEPGLDAKAFMDCQMEFFNLTVRHVGGGKFEVEGEMENTTRNFTAVMWEPLISQLVNLQLHANLQARALSAGSDDDFIAALNQELSRLSLAMFGGATISAPASDFLITHSILVGRYPVTPVLVYALLLYIYSMIVLGICFWASSLETPLVKARDGTMVPSLALAQNALTDPLVLVGMAFPKSLKGVRGSVSKETMDMFGEGSRRSHGDGSGSQSRDSQSERSAVDLELGDRDSEDASPSIPRLRLGVVREGDKAGMMFGVNESGDAV</sequence>
<organism evidence="1 2">
    <name type="scientific">Pluteus cervinus</name>
    <dbReference type="NCBI Taxonomy" id="181527"/>
    <lineage>
        <taxon>Eukaryota</taxon>
        <taxon>Fungi</taxon>
        <taxon>Dikarya</taxon>
        <taxon>Basidiomycota</taxon>
        <taxon>Agaricomycotina</taxon>
        <taxon>Agaricomycetes</taxon>
        <taxon>Agaricomycetidae</taxon>
        <taxon>Agaricales</taxon>
        <taxon>Pluteineae</taxon>
        <taxon>Pluteaceae</taxon>
        <taxon>Pluteus</taxon>
    </lineage>
</organism>